<evidence type="ECO:0000313" key="3">
    <source>
        <dbReference type="EMBL" id="GLB38880.1"/>
    </source>
</evidence>
<dbReference type="SMART" id="SM01406">
    <property type="entry name" value="PAPA-1"/>
    <property type="match status" value="1"/>
</dbReference>
<dbReference type="Pfam" id="PF04795">
    <property type="entry name" value="PAPA-1"/>
    <property type="match status" value="1"/>
</dbReference>
<dbReference type="OrthoDB" id="2021186at2759"/>
<dbReference type="Proteomes" id="UP001063166">
    <property type="component" value="Unassembled WGS sequence"/>
</dbReference>
<feature type="compositionally biased region" description="Polar residues" evidence="1">
    <location>
        <begin position="138"/>
        <end position="147"/>
    </location>
</feature>
<dbReference type="GO" id="GO:0031011">
    <property type="term" value="C:Ino80 complex"/>
    <property type="evidence" value="ECO:0007669"/>
    <property type="project" value="InterPro"/>
</dbReference>
<feature type="compositionally biased region" description="Low complexity" evidence="1">
    <location>
        <begin position="99"/>
        <end position="110"/>
    </location>
</feature>
<keyword evidence="4" id="KW-1185">Reference proteome</keyword>
<feature type="compositionally biased region" description="Basic residues" evidence="1">
    <location>
        <begin position="212"/>
        <end position="225"/>
    </location>
</feature>
<evidence type="ECO:0000259" key="2">
    <source>
        <dbReference type="SMART" id="SM01406"/>
    </source>
</evidence>
<feature type="domain" description="INO80 complex subunit B-like conserved region" evidence="2">
    <location>
        <begin position="181"/>
        <end position="314"/>
    </location>
</feature>
<evidence type="ECO:0000256" key="1">
    <source>
        <dbReference type="SAM" id="MobiDB-lite"/>
    </source>
</evidence>
<gene>
    <name evidence="3" type="ORF">LshimejAT787_0600420</name>
</gene>
<organism evidence="3 4">
    <name type="scientific">Lyophyllum shimeji</name>
    <name type="common">Hon-shimeji</name>
    <name type="synonym">Tricholoma shimeji</name>
    <dbReference type="NCBI Taxonomy" id="47721"/>
    <lineage>
        <taxon>Eukaryota</taxon>
        <taxon>Fungi</taxon>
        <taxon>Dikarya</taxon>
        <taxon>Basidiomycota</taxon>
        <taxon>Agaricomycotina</taxon>
        <taxon>Agaricomycetes</taxon>
        <taxon>Agaricomycetidae</taxon>
        <taxon>Agaricales</taxon>
        <taxon>Tricholomatineae</taxon>
        <taxon>Lyophyllaceae</taxon>
        <taxon>Lyophyllum</taxon>
    </lineage>
</organism>
<feature type="compositionally biased region" description="Acidic residues" evidence="1">
    <location>
        <begin position="40"/>
        <end position="96"/>
    </location>
</feature>
<name>A0A9P3PM55_LYOSH</name>
<protein>
    <submittedName>
        <fullName evidence="3">PAPA-1-like conserved region</fullName>
    </submittedName>
</protein>
<feature type="compositionally biased region" description="Acidic residues" evidence="1">
    <location>
        <begin position="268"/>
        <end position="289"/>
    </location>
</feature>
<evidence type="ECO:0000313" key="4">
    <source>
        <dbReference type="Proteomes" id="UP001063166"/>
    </source>
</evidence>
<dbReference type="AlphaFoldDB" id="A0A9P3PM55"/>
<proteinExistence type="predicted"/>
<accession>A0A9P3PM55</accession>
<dbReference type="EMBL" id="BRPK01000006">
    <property type="protein sequence ID" value="GLB38880.1"/>
    <property type="molecule type" value="Genomic_DNA"/>
</dbReference>
<comment type="caution">
    <text evidence="3">The sequence shown here is derived from an EMBL/GenBank/DDBJ whole genome shotgun (WGS) entry which is preliminary data.</text>
</comment>
<sequence>MAAPVIGSSYHGNDPEHTNATRVDSDVEMESEERGRPEEQDNEEKADEEASNIDMEAVGEGEGDEDEIESEDEEEEEAGEEDEEEQEDEIQSDADEQMSASVSTPTASSSRLKIRLKMPAQSSSRYDTPVVESEDSMSNDSHPVTTRPMTTRQAVLASVLDPTHVSLGGSRQKKAPLNETELALRREETARKRKNLSEKKLEDEKAETINRLLKKQSRPRNKRTTAQRDNMDDVAPPGSLAGTRSNSTSAYNPTTKKKGAKKAAAAEEQGEGEEEEAMDAAEESDEEELLEREVQIPTMYRWISSRRIPASEGEKPGEPQMRITFSVPVSALPLPPASVDVLPDAMQLDQKPRHAITRPTECAAPGCGKPFRYRLVKDWTRGACGITCLKLLEASL</sequence>
<feature type="compositionally biased region" description="Basic and acidic residues" evidence="1">
    <location>
        <begin position="13"/>
        <end position="25"/>
    </location>
</feature>
<feature type="compositionally biased region" description="Basic and acidic residues" evidence="1">
    <location>
        <begin position="182"/>
        <end position="208"/>
    </location>
</feature>
<feature type="region of interest" description="Disordered" evidence="1">
    <location>
        <begin position="163"/>
        <end position="289"/>
    </location>
</feature>
<feature type="region of interest" description="Disordered" evidence="1">
    <location>
        <begin position="1"/>
        <end position="147"/>
    </location>
</feature>
<reference evidence="3" key="1">
    <citation type="submission" date="2022-07" db="EMBL/GenBank/DDBJ databases">
        <title>The genome of Lyophyllum shimeji provides insight into the initial evolution of ectomycorrhizal fungal genome.</title>
        <authorList>
            <person name="Kobayashi Y."/>
            <person name="Shibata T."/>
            <person name="Hirakawa H."/>
            <person name="Shigenobu S."/>
            <person name="Nishiyama T."/>
            <person name="Yamada A."/>
            <person name="Hasebe M."/>
            <person name="Kawaguchi M."/>
        </authorList>
    </citation>
    <scope>NUCLEOTIDE SEQUENCE</scope>
    <source>
        <strain evidence="3">AT787</strain>
    </source>
</reference>
<dbReference type="InterPro" id="IPR006880">
    <property type="entry name" value="INO80B_C"/>
</dbReference>
<feature type="compositionally biased region" description="Polar residues" evidence="1">
    <location>
        <begin position="242"/>
        <end position="254"/>
    </location>
</feature>